<dbReference type="EMBL" id="LR796934">
    <property type="protein sequence ID" value="CAB4176127.1"/>
    <property type="molecule type" value="Genomic_DNA"/>
</dbReference>
<sequence length="130" mass="13179">MQTKLLLSAAGSAINAGITGSTIQYNPISSTVGLLLLSIVTTTAGTVTLASASIELQGSVNDVEWFTLLSVPVGSLKISQGGIAVGTLNGQSNYAQVVQTMPHMRIMATTPLATGAGAATTFLRAMLLNG</sequence>
<gene>
    <name evidence="1" type="ORF">UFOVP995_4</name>
</gene>
<protein>
    <submittedName>
        <fullName evidence="1">Uncharacterized protein</fullName>
    </submittedName>
</protein>
<accession>A0A6J5Q007</accession>
<proteinExistence type="predicted"/>
<reference evidence="1" key="1">
    <citation type="submission" date="2020-05" db="EMBL/GenBank/DDBJ databases">
        <authorList>
            <person name="Chiriac C."/>
            <person name="Salcher M."/>
            <person name="Ghai R."/>
            <person name="Kavagutti S V."/>
        </authorList>
    </citation>
    <scope>NUCLEOTIDE SEQUENCE</scope>
</reference>
<name>A0A6J5Q007_9CAUD</name>
<evidence type="ECO:0000313" key="1">
    <source>
        <dbReference type="EMBL" id="CAB4176127.1"/>
    </source>
</evidence>
<organism evidence="1">
    <name type="scientific">uncultured Caudovirales phage</name>
    <dbReference type="NCBI Taxonomy" id="2100421"/>
    <lineage>
        <taxon>Viruses</taxon>
        <taxon>Duplodnaviria</taxon>
        <taxon>Heunggongvirae</taxon>
        <taxon>Uroviricota</taxon>
        <taxon>Caudoviricetes</taxon>
        <taxon>Peduoviridae</taxon>
        <taxon>Maltschvirus</taxon>
        <taxon>Maltschvirus maltsch</taxon>
    </lineage>
</organism>